<reference evidence="1 2" key="1">
    <citation type="submission" date="2024-06" db="EMBL/GenBank/DDBJ databases">
        <title>The draft genome of Grus japonensis, version 3.</title>
        <authorList>
            <person name="Nabeshima K."/>
            <person name="Suzuki S."/>
            <person name="Onuma M."/>
        </authorList>
    </citation>
    <scope>NUCLEOTIDE SEQUENCE [LARGE SCALE GENOMIC DNA]</scope>
    <source>
        <strain evidence="1 2">451A</strain>
    </source>
</reference>
<comment type="caution">
    <text evidence="1">The sequence shown here is derived from an EMBL/GenBank/DDBJ whole genome shotgun (WGS) entry which is preliminary data.</text>
</comment>
<organism evidence="1 2">
    <name type="scientific">Grus japonensis</name>
    <name type="common">Japanese crane</name>
    <name type="synonym">Red-crowned crane</name>
    <dbReference type="NCBI Taxonomy" id="30415"/>
    <lineage>
        <taxon>Eukaryota</taxon>
        <taxon>Metazoa</taxon>
        <taxon>Chordata</taxon>
        <taxon>Craniata</taxon>
        <taxon>Vertebrata</taxon>
        <taxon>Euteleostomi</taxon>
        <taxon>Archelosauria</taxon>
        <taxon>Archosauria</taxon>
        <taxon>Dinosauria</taxon>
        <taxon>Saurischia</taxon>
        <taxon>Theropoda</taxon>
        <taxon>Coelurosauria</taxon>
        <taxon>Aves</taxon>
        <taxon>Neognathae</taxon>
        <taxon>Neoaves</taxon>
        <taxon>Gruiformes</taxon>
        <taxon>Gruidae</taxon>
        <taxon>Grus</taxon>
    </lineage>
</organism>
<keyword evidence="2" id="KW-1185">Reference proteome</keyword>
<evidence type="ECO:0000313" key="1">
    <source>
        <dbReference type="EMBL" id="GAB0191133.1"/>
    </source>
</evidence>
<gene>
    <name evidence="1" type="ORF">GRJ2_001578600</name>
</gene>
<sequence>MVIRSEDMSLHIQRWLRYAKRDKRIINTPGEQRHSVRDFVNTDLEATGASVQASVSGETILEFPKLLPGVLSAIAGSFKDSRRKAAGLLCLPCWYSSH</sequence>
<dbReference type="EMBL" id="BAAFJT010000005">
    <property type="protein sequence ID" value="GAB0191133.1"/>
    <property type="molecule type" value="Genomic_DNA"/>
</dbReference>
<proteinExistence type="predicted"/>
<evidence type="ECO:0000313" key="2">
    <source>
        <dbReference type="Proteomes" id="UP001623348"/>
    </source>
</evidence>
<dbReference type="AlphaFoldDB" id="A0ABC9X0B8"/>
<accession>A0ABC9X0B8</accession>
<dbReference type="Proteomes" id="UP001623348">
    <property type="component" value="Unassembled WGS sequence"/>
</dbReference>
<name>A0ABC9X0B8_GRUJA</name>
<protein>
    <submittedName>
        <fullName evidence="1">Uncharacterized protein</fullName>
    </submittedName>
</protein>